<organism evidence="7">
    <name type="scientific">Fagus sylvatica</name>
    <name type="common">Beechnut</name>
    <dbReference type="NCBI Taxonomy" id="28930"/>
    <lineage>
        <taxon>Eukaryota</taxon>
        <taxon>Viridiplantae</taxon>
        <taxon>Streptophyta</taxon>
        <taxon>Embryophyta</taxon>
        <taxon>Tracheophyta</taxon>
        <taxon>Spermatophyta</taxon>
        <taxon>Magnoliopsida</taxon>
        <taxon>eudicotyledons</taxon>
        <taxon>Gunneridae</taxon>
        <taxon>Pentapetalae</taxon>
        <taxon>rosids</taxon>
        <taxon>fabids</taxon>
        <taxon>Fagales</taxon>
        <taxon>Fagaceae</taxon>
        <taxon>Fagus</taxon>
    </lineage>
</organism>
<dbReference type="Pfam" id="PF23121">
    <property type="entry name" value="SPOC_AIPP2"/>
    <property type="match status" value="1"/>
</dbReference>
<dbReference type="PANTHER" id="PTHR33304">
    <property type="match status" value="1"/>
</dbReference>
<evidence type="ECO:0000256" key="2">
    <source>
        <dbReference type="ARBA" id="ARBA00022771"/>
    </source>
</evidence>
<dbReference type="GO" id="GO:0140566">
    <property type="term" value="F:histone reader activity"/>
    <property type="evidence" value="ECO:0007669"/>
    <property type="project" value="InterPro"/>
</dbReference>
<gene>
    <name evidence="7" type="ORF">FSB_LOCUS6355</name>
</gene>
<reference evidence="7" key="1">
    <citation type="submission" date="2018-02" db="EMBL/GenBank/DDBJ databases">
        <authorList>
            <person name="Cohen D.B."/>
            <person name="Kent A.D."/>
        </authorList>
    </citation>
    <scope>NUCLEOTIDE SEQUENCE</scope>
</reference>
<proteinExistence type="predicted"/>
<dbReference type="AlphaFoldDB" id="A0A2N9EUK6"/>
<sequence length="299" mass="33341">MQVCCLDIPADWICESCFPSGMVLPEAGGKKVTEKTLSIDSSNIACHDKICTAGDNLQAVAEQKKFNIEEHELLNILPKFKLYHNVLPTSHATWRGGFLVSAAATAKFYGGFKAQPPPSICRKAFVFSQTMPLVLQVKLLPRSQVWADLFQNDCPDLNDVALYFSPDKNIERSKENSACLFELMEVQNSMMKSCINDVELLIFTSKQLHVDSQNVIASLEAEYYFWGVFRPVKSNQTLDKVGEEPSPFISSLERAPYDHASMDDCEAIDMEIDMVDGENVGRVDVVVSRDASKRLCGIP</sequence>
<evidence type="ECO:0000256" key="5">
    <source>
        <dbReference type="ARBA" id="ARBA00023163"/>
    </source>
</evidence>
<keyword evidence="5" id="KW-0804">Transcription</keyword>
<dbReference type="GO" id="GO:0034244">
    <property type="term" value="P:negative regulation of transcription elongation by RNA polymerase II"/>
    <property type="evidence" value="ECO:0007669"/>
    <property type="project" value="InterPro"/>
</dbReference>
<keyword evidence="3" id="KW-0862">Zinc</keyword>
<evidence type="ECO:0000313" key="7">
    <source>
        <dbReference type="EMBL" id="SPC78473.1"/>
    </source>
</evidence>
<accession>A0A2N9EUK6</accession>
<dbReference type="InterPro" id="IPR056280">
    <property type="entry name" value="AIPP2-like_SPOC"/>
</dbReference>
<dbReference type="PANTHER" id="PTHR33304:SF36">
    <property type="entry name" value="GB|AAF26970.1-RELATED"/>
    <property type="match status" value="1"/>
</dbReference>
<evidence type="ECO:0000256" key="1">
    <source>
        <dbReference type="ARBA" id="ARBA00022723"/>
    </source>
</evidence>
<feature type="domain" description="AIPP2-like SPOC-like" evidence="6">
    <location>
        <begin position="94"/>
        <end position="229"/>
    </location>
</feature>
<keyword evidence="4" id="KW-0805">Transcription regulation</keyword>
<keyword evidence="1" id="KW-0479">Metal-binding</keyword>
<dbReference type="InterPro" id="IPR049914">
    <property type="entry name" value="PHD1-3/5-6"/>
</dbReference>
<evidence type="ECO:0000256" key="3">
    <source>
        <dbReference type="ARBA" id="ARBA00022833"/>
    </source>
</evidence>
<keyword evidence="2" id="KW-0863">Zinc-finger</keyword>
<evidence type="ECO:0000259" key="6">
    <source>
        <dbReference type="Pfam" id="PF23121"/>
    </source>
</evidence>
<dbReference type="EMBL" id="OIVN01000335">
    <property type="protein sequence ID" value="SPC78473.1"/>
    <property type="molecule type" value="Genomic_DNA"/>
</dbReference>
<protein>
    <recommendedName>
        <fullName evidence="6">AIPP2-like SPOC-like domain-containing protein</fullName>
    </recommendedName>
</protein>
<dbReference type="GO" id="GO:0008270">
    <property type="term" value="F:zinc ion binding"/>
    <property type="evidence" value="ECO:0007669"/>
    <property type="project" value="UniProtKB-KW"/>
</dbReference>
<name>A0A2N9EUK6_FAGSY</name>
<evidence type="ECO:0000256" key="4">
    <source>
        <dbReference type="ARBA" id="ARBA00023015"/>
    </source>
</evidence>